<keyword evidence="3" id="KW-1185">Reference proteome</keyword>
<accession>A0A9Q0DX49</accession>
<protein>
    <submittedName>
        <fullName evidence="2">Uncharacterized protein</fullName>
    </submittedName>
</protein>
<evidence type="ECO:0000313" key="2">
    <source>
        <dbReference type="EMBL" id="KAJ3595973.1"/>
    </source>
</evidence>
<feature type="compositionally biased region" description="Basic and acidic residues" evidence="1">
    <location>
        <begin position="39"/>
        <end position="51"/>
    </location>
</feature>
<dbReference type="Proteomes" id="UP001148018">
    <property type="component" value="Unassembled WGS sequence"/>
</dbReference>
<reference evidence="2" key="1">
    <citation type="submission" date="2022-07" db="EMBL/GenBank/DDBJ databases">
        <title>Chromosome-level genome of Muraenolepis orangiensis.</title>
        <authorList>
            <person name="Kim J."/>
        </authorList>
    </citation>
    <scope>NUCLEOTIDE SEQUENCE</scope>
    <source>
        <strain evidence="2">KU_S4_2022</strain>
        <tissue evidence="2">Muscle</tissue>
    </source>
</reference>
<dbReference type="EMBL" id="JANIIK010000110">
    <property type="protein sequence ID" value="KAJ3595973.1"/>
    <property type="molecule type" value="Genomic_DNA"/>
</dbReference>
<proteinExistence type="predicted"/>
<dbReference type="AlphaFoldDB" id="A0A9Q0DX49"/>
<evidence type="ECO:0000313" key="3">
    <source>
        <dbReference type="Proteomes" id="UP001148018"/>
    </source>
</evidence>
<organism evidence="2 3">
    <name type="scientific">Muraenolepis orangiensis</name>
    <name type="common">Patagonian moray cod</name>
    <dbReference type="NCBI Taxonomy" id="630683"/>
    <lineage>
        <taxon>Eukaryota</taxon>
        <taxon>Metazoa</taxon>
        <taxon>Chordata</taxon>
        <taxon>Craniata</taxon>
        <taxon>Vertebrata</taxon>
        <taxon>Euteleostomi</taxon>
        <taxon>Actinopterygii</taxon>
        <taxon>Neopterygii</taxon>
        <taxon>Teleostei</taxon>
        <taxon>Neoteleostei</taxon>
        <taxon>Acanthomorphata</taxon>
        <taxon>Zeiogadaria</taxon>
        <taxon>Gadariae</taxon>
        <taxon>Gadiformes</taxon>
        <taxon>Muraenolepidoidei</taxon>
        <taxon>Muraenolepididae</taxon>
        <taxon>Muraenolepis</taxon>
    </lineage>
</organism>
<comment type="caution">
    <text evidence="2">The sequence shown here is derived from an EMBL/GenBank/DDBJ whole genome shotgun (WGS) entry which is preliminary data.</text>
</comment>
<gene>
    <name evidence="2" type="ORF">NHX12_002382</name>
</gene>
<sequence length="86" mass="8956">MREDVALCCSTCTSCASKAPQDTTSSHGHGQGRSPHGAHRPEHHGATERDESQKQLCACGTGLFHEVCGSLPPSQPAGVNTTNTAQ</sequence>
<name>A0A9Q0DX49_9TELE</name>
<evidence type="ECO:0000256" key="1">
    <source>
        <dbReference type="SAM" id="MobiDB-lite"/>
    </source>
</evidence>
<feature type="region of interest" description="Disordered" evidence="1">
    <location>
        <begin position="15"/>
        <end position="51"/>
    </location>
</feature>